<accession>A0ABW0YQD1</accession>
<evidence type="ECO:0000256" key="2">
    <source>
        <dbReference type="ARBA" id="ARBA00022729"/>
    </source>
</evidence>
<dbReference type="EMBL" id="JBHSOZ010000003">
    <property type="protein sequence ID" value="MFC5712309.1"/>
    <property type="molecule type" value="Genomic_DNA"/>
</dbReference>
<comment type="similarity">
    <text evidence="1">Belongs to the leucine-binding protein family.</text>
</comment>
<evidence type="ECO:0000259" key="4">
    <source>
        <dbReference type="Pfam" id="PF13458"/>
    </source>
</evidence>
<keyword evidence="2 3" id="KW-0732">Signal</keyword>
<dbReference type="InterPro" id="IPR028082">
    <property type="entry name" value="Peripla_BP_I"/>
</dbReference>
<dbReference type="Proteomes" id="UP001596142">
    <property type="component" value="Unassembled WGS sequence"/>
</dbReference>
<evidence type="ECO:0000256" key="1">
    <source>
        <dbReference type="ARBA" id="ARBA00010062"/>
    </source>
</evidence>
<feature type="domain" description="Leucine-binding protein" evidence="4">
    <location>
        <begin position="52"/>
        <end position="362"/>
    </location>
</feature>
<dbReference type="RefSeq" id="WP_385939402.1">
    <property type="nucleotide sequence ID" value="NZ_JBHSOZ010000003.1"/>
</dbReference>
<comment type="caution">
    <text evidence="5">The sequence shown here is derived from an EMBL/GenBank/DDBJ whole genome shotgun (WGS) entry which is preliminary data.</text>
</comment>
<evidence type="ECO:0000313" key="5">
    <source>
        <dbReference type="EMBL" id="MFC5712309.1"/>
    </source>
</evidence>
<feature type="chain" id="PRO_5045574678" evidence="3">
    <location>
        <begin position="23"/>
        <end position="403"/>
    </location>
</feature>
<dbReference type="InterPro" id="IPR051010">
    <property type="entry name" value="BCAA_transport"/>
</dbReference>
<protein>
    <submittedName>
        <fullName evidence="5">ABC transporter substrate-binding protein</fullName>
    </submittedName>
</protein>
<dbReference type="PANTHER" id="PTHR30483:SF6">
    <property type="entry name" value="PERIPLASMIC BINDING PROTEIN OF ABC TRANSPORTER FOR NATURAL AMINO ACIDS"/>
    <property type="match status" value="1"/>
</dbReference>
<reference evidence="6" key="1">
    <citation type="journal article" date="2019" name="Int. J. Syst. Evol. Microbiol.">
        <title>The Global Catalogue of Microorganisms (GCM) 10K type strain sequencing project: providing services to taxonomists for standard genome sequencing and annotation.</title>
        <authorList>
            <consortium name="The Broad Institute Genomics Platform"/>
            <consortium name="The Broad Institute Genome Sequencing Center for Infectious Disease"/>
            <person name="Wu L."/>
            <person name="Ma J."/>
        </authorList>
    </citation>
    <scope>NUCLEOTIDE SEQUENCE [LARGE SCALE GENOMIC DNA]</scope>
    <source>
        <strain evidence="6">CECT 7184</strain>
    </source>
</reference>
<gene>
    <name evidence="5" type="ORF">ACFPU1_05905</name>
</gene>
<keyword evidence="6" id="KW-1185">Reference proteome</keyword>
<dbReference type="CDD" id="cd06336">
    <property type="entry name" value="PBP1_ABC_ligand_binding-like"/>
    <property type="match status" value="1"/>
</dbReference>
<dbReference type="PROSITE" id="PS51257">
    <property type="entry name" value="PROKAR_LIPOPROTEIN"/>
    <property type="match status" value="1"/>
</dbReference>
<dbReference type="PANTHER" id="PTHR30483">
    <property type="entry name" value="LEUCINE-SPECIFIC-BINDING PROTEIN"/>
    <property type="match status" value="1"/>
</dbReference>
<name>A0ABW0YQD1_9BACI</name>
<evidence type="ECO:0000313" key="6">
    <source>
        <dbReference type="Proteomes" id="UP001596142"/>
    </source>
</evidence>
<feature type="signal peptide" evidence="3">
    <location>
        <begin position="1"/>
        <end position="22"/>
    </location>
</feature>
<dbReference type="SUPFAM" id="SSF53822">
    <property type="entry name" value="Periplasmic binding protein-like I"/>
    <property type="match status" value="1"/>
</dbReference>
<evidence type="ECO:0000256" key="3">
    <source>
        <dbReference type="SAM" id="SignalP"/>
    </source>
</evidence>
<proteinExistence type="inferred from homology"/>
<dbReference type="Gene3D" id="3.40.50.2300">
    <property type="match status" value="2"/>
</dbReference>
<dbReference type="InterPro" id="IPR028081">
    <property type="entry name" value="Leu-bd"/>
</dbReference>
<dbReference type="Pfam" id="PF13458">
    <property type="entry name" value="Peripla_BP_6"/>
    <property type="match status" value="1"/>
</dbReference>
<sequence length="403" mass="43836">MKNSAWWFIGLGGMLMVSAGCAEETGTDADGQNGGEAEVETEVDVEGDEEVVNIGYTGPLSGPAAYYGENTLNGMRMAAEEINEEGFEIDGVTYKVNVIAYDDMYLPNEAGTNARRLVQENDTSVVFVPHSGGVFATQVFNEEEEFLIAAYTSEPDVLEQGNELTLRIPPAYTMYPDFFIDYQMENFGERLALLPTATQYGKDWTETIVPEWEGAGGEIVFDGEIDFSQDTDFYNIVSNALNSDPDVLFVGGASEPTALVIDQAKELGFEGGFMVMDQAKLEEMEAVLGGYERLEGAVGVLPQLKSDAAGAEAFNTGYQEQYDRIPTSESAFNYQAMYVLVEAMKASGSVDDAQAIMAAMDEGVKALDEEDIVWYLEGVEDQGFDWLGGAAAVENGEIVILEE</sequence>
<organism evidence="5 6">
    <name type="scientific">Thalassorhabdus alkalitolerans</name>
    <dbReference type="NCBI Taxonomy" id="2282697"/>
    <lineage>
        <taxon>Bacteria</taxon>
        <taxon>Bacillati</taxon>
        <taxon>Bacillota</taxon>
        <taxon>Bacilli</taxon>
        <taxon>Bacillales</taxon>
        <taxon>Bacillaceae</taxon>
        <taxon>Thalassorhabdus</taxon>
    </lineage>
</organism>